<comment type="caution">
    <text evidence="2">The sequence shown here is derived from an EMBL/GenBank/DDBJ whole genome shotgun (WGS) entry which is preliminary data.</text>
</comment>
<dbReference type="AlphaFoldDB" id="A0AAV3QG41"/>
<accession>A0AAV3QG41</accession>
<evidence type="ECO:0000313" key="3">
    <source>
        <dbReference type="Proteomes" id="UP001454036"/>
    </source>
</evidence>
<feature type="region of interest" description="Disordered" evidence="1">
    <location>
        <begin position="32"/>
        <end position="64"/>
    </location>
</feature>
<organism evidence="2 3">
    <name type="scientific">Lithospermum erythrorhizon</name>
    <name type="common">Purple gromwell</name>
    <name type="synonym">Lithospermum officinale var. erythrorhizon</name>
    <dbReference type="NCBI Taxonomy" id="34254"/>
    <lineage>
        <taxon>Eukaryota</taxon>
        <taxon>Viridiplantae</taxon>
        <taxon>Streptophyta</taxon>
        <taxon>Embryophyta</taxon>
        <taxon>Tracheophyta</taxon>
        <taxon>Spermatophyta</taxon>
        <taxon>Magnoliopsida</taxon>
        <taxon>eudicotyledons</taxon>
        <taxon>Gunneridae</taxon>
        <taxon>Pentapetalae</taxon>
        <taxon>asterids</taxon>
        <taxon>lamiids</taxon>
        <taxon>Boraginales</taxon>
        <taxon>Boraginaceae</taxon>
        <taxon>Boraginoideae</taxon>
        <taxon>Lithospermeae</taxon>
        <taxon>Lithospermum</taxon>
    </lineage>
</organism>
<name>A0AAV3QG41_LITER</name>
<reference evidence="2 3" key="1">
    <citation type="submission" date="2024-01" db="EMBL/GenBank/DDBJ databases">
        <title>The complete chloroplast genome sequence of Lithospermum erythrorhizon: insights into the phylogenetic relationship among Boraginaceae species and the maternal lineages of purple gromwells.</title>
        <authorList>
            <person name="Okada T."/>
            <person name="Watanabe K."/>
        </authorList>
    </citation>
    <scope>NUCLEOTIDE SEQUENCE [LARGE SCALE GENOMIC DNA]</scope>
</reference>
<dbReference type="EMBL" id="BAABME010036988">
    <property type="protein sequence ID" value="GAA0163045.1"/>
    <property type="molecule type" value="Genomic_DNA"/>
</dbReference>
<sequence>MDQQRRKLRERNVPSQERAHNLAFLGRVAYHHGSGSSRDQEPAIARLKISRTDKRKHKDIKRDSPQRLLIIRSCGSSRRRRRGMVVNIVGGAQCLQGSEVRIKTKGEAGRFKDTEGRKRSGEAWGLVHPIGGKGRRIRLVLGGSGERAC</sequence>
<evidence type="ECO:0000256" key="1">
    <source>
        <dbReference type="SAM" id="MobiDB-lite"/>
    </source>
</evidence>
<proteinExistence type="predicted"/>
<dbReference type="Proteomes" id="UP001454036">
    <property type="component" value="Unassembled WGS sequence"/>
</dbReference>
<keyword evidence="3" id="KW-1185">Reference proteome</keyword>
<protein>
    <submittedName>
        <fullName evidence="2">Uncharacterized protein</fullName>
    </submittedName>
</protein>
<gene>
    <name evidence="2" type="ORF">LIER_43627</name>
</gene>
<evidence type="ECO:0000313" key="2">
    <source>
        <dbReference type="EMBL" id="GAA0163045.1"/>
    </source>
</evidence>